<dbReference type="PANTHER" id="PTHR24637:SF237">
    <property type="entry name" value="CUTICLE COLLAGEN 1"/>
    <property type="match status" value="1"/>
</dbReference>
<reference evidence="5 6" key="1">
    <citation type="submission" date="2023-08" db="EMBL/GenBank/DDBJ databases">
        <title>A Necator americanus chromosomal reference genome.</title>
        <authorList>
            <person name="Ilik V."/>
            <person name="Petrzelkova K.J."/>
            <person name="Pardy F."/>
            <person name="Fuh T."/>
            <person name="Niatou-Singa F.S."/>
            <person name="Gouil Q."/>
            <person name="Baker L."/>
            <person name="Ritchie M.E."/>
            <person name="Jex A.R."/>
            <person name="Gazzola D."/>
            <person name="Li H."/>
            <person name="Toshio Fujiwara R."/>
            <person name="Zhan B."/>
            <person name="Aroian R.V."/>
            <person name="Pafco B."/>
            <person name="Schwarz E.M."/>
        </authorList>
    </citation>
    <scope>NUCLEOTIDE SEQUENCE [LARGE SCALE GENOMIC DNA]</scope>
    <source>
        <strain evidence="5 6">Aroian</strain>
        <tissue evidence="5">Whole animal</tissue>
    </source>
</reference>
<keyword evidence="3" id="KW-1133">Transmembrane helix</keyword>
<dbReference type="SMART" id="SM01088">
    <property type="entry name" value="Col_cuticle_N"/>
    <property type="match status" value="1"/>
</dbReference>
<feature type="region of interest" description="Disordered" evidence="2">
    <location>
        <begin position="251"/>
        <end position="271"/>
    </location>
</feature>
<feature type="transmembrane region" description="Helical" evidence="3">
    <location>
        <begin position="191"/>
        <end position="215"/>
    </location>
</feature>
<evidence type="ECO:0000313" key="6">
    <source>
        <dbReference type="Proteomes" id="UP001303046"/>
    </source>
</evidence>
<accession>A0ABR1DW38</accession>
<feature type="compositionally biased region" description="Pro residues" evidence="2">
    <location>
        <begin position="311"/>
        <end position="344"/>
    </location>
</feature>
<dbReference type="InterPro" id="IPR008160">
    <property type="entry name" value="Collagen"/>
</dbReference>
<feature type="transmembrane region" description="Helical" evidence="3">
    <location>
        <begin position="80"/>
        <end position="103"/>
    </location>
</feature>
<evidence type="ECO:0000256" key="1">
    <source>
        <dbReference type="ARBA" id="ARBA00022737"/>
    </source>
</evidence>
<evidence type="ECO:0000256" key="2">
    <source>
        <dbReference type="SAM" id="MobiDB-lite"/>
    </source>
</evidence>
<keyword evidence="6" id="KW-1185">Reference proteome</keyword>
<feature type="transmembrane region" description="Helical" evidence="3">
    <location>
        <begin position="109"/>
        <end position="130"/>
    </location>
</feature>
<dbReference type="EMBL" id="JAVFWL010000005">
    <property type="protein sequence ID" value="KAK6754633.1"/>
    <property type="molecule type" value="Genomic_DNA"/>
</dbReference>
<organism evidence="5 6">
    <name type="scientific">Necator americanus</name>
    <name type="common">Human hookworm</name>
    <dbReference type="NCBI Taxonomy" id="51031"/>
    <lineage>
        <taxon>Eukaryota</taxon>
        <taxon>Metazoa</taxon>
        <taxon>Ecdysozoa</taxon>
        <taxon>Nematoda</taxon>
        <taxon>Chromadorea</taxon>
        <taxon>Rhabditida</taxon>
        <taxon>Rhabditina</taxon>
        <taxon>Rhabditomorpha</taxon>
        <taxon>Strongyloidea</taxon>
        <taxon>Ancylostomatidae</taxon>
        <taxon>Bunostominae</taxon>
        <taxon>Necator</taxon>
    </lineage>
</organism>
<feature type="compositionally biased region" description="Pro residues" evidence="2">
    <location>
        <begin position="406"/>
        <end position="417"/>
    </location>
</feature>
<evidence type="ECO:0000259" key="4">
    <source>
        <dbReference type="SMART" id="SM01088"/>
    </source>
</evidence>
<dbReference type="Pfam" id="PF01391">
    <property type="entry name" value="Collagen"/>
    <property type="match status" value="2"/>
</dbReference>
<feature type="compositionally biased region" description="Pro residues" evidence="2">
    <location>
        <begin position="364"/>
        <end position="380"/>
    </location>
</feature>
<dbReference type="Pfam" id="PF01484">
    <property type="entry name" value="Col_cuticle_N"/>
    <property type="match status" value="1"/>
</dbReference>
<protein>
    <recommendedName>
        <fullName evidence="4">Nematode cuticle collagen N-terminal domain-containing protein</fullName>
    </recommendedName>
</protein>
<gene>
    <name evidence="5" type="primary">Necator_chrV.g18344</name>
    <name evidence="5" type="ORF">RB195_013553</name>
</gene>
<keyword evidence="1" id="KW-0677">Repeat</keyword>
<keyword evidence="3" id="KW-0812">Transmembrane</keyword>
<proteinExistence type="predicted"/>
<evidence type="ECO:0000313" key="5">
    <source>
        <dbReference type="EMBL" id="KAK6754633.1"/>
    </source>
</evidence>
<feature type="region of interest" description="Disordered" evidence="2">
    <location>
        <begin position="289"/>
        <end position="462"/>
    </location>
</feature>
<keyword evidence="3" id="KW-0472">Membrane</keyword>
<dbReference type="Proteomes" id="UP001303046">
    <property type="component" value="Unassembled WGS sequence"/>
</dbReference>
<evidence type="ECO:0000256" key="3">
    <source>
        <dbReference type="SAM" id="Phobius"/>
    </source>
</evidence>
<feature type="domain" description="Nematode cuticle collagen N-terminal" evidence="4">
    <location>
        <begin position="191"/>
        <end position="243"/>
    </location>
</feature>
<comment type="caution">
    <text evidence="5">The sequence shown here is derived from an EMBL/GenBank/DDBJ whole genome shotgun (WGS) entry which is preliminary data.</text>
</comment>
<dbReference type="PANTHER" id="PTHR24637">
    <property type="entry name" value="COLLAGEN"/>
    <property type="match status" value="1"/>
</dbReference>
<name>A0ABR1DW38_NECAM</name>
<dbReference type="InterPro" id="IPR002486">
    <property type="entry name" value="Col_cuticle_N"/>
</dbReference>
<sequence>MDNLQVPISRPLQLNLNEMEYSTPVEKPIYLEHSPGLSQKIKIPKKRYSYADPLERMATPMFDKTETNQAKKGPSSAATVLTMAGLFVVGILLMMSGIIVLIVHTETPFIITGCLFMGVGFSMLLICGVLQRKNAESTLISDDRPILGVCCTIRERAERYEGRYDYKRPVGCRESTQSAMESDGRTKAYKFVAYAAVSFSVVAVLSVVLTLPMVYNYVSHVRRQMQHEISFCKGSAKDIFAEVNFMKANVGPAAPRNRTSRQSGYGAPEVNPAPNLQCEGCCLPGPPGPAGAPGKPGKPGRPGAPGTPGVPGKPPTAPCEPTTPPPCKPCPQGPPGPPGPPGAPGDPGEAGTPGRPGTDAAPGSPGPRGPPGPPGEPGQPGPAGEPGSPAQSEPLTPGSPGEPGDAGPPGPPGPPGAPGNDGAPGPAGPKGAPGPDGPPGVDGQAGPPGPPGPAGTAGEKGICPKYCAIDGGVFFEDGTRR</sequence>